<dbReference type="AlphaFoldDB" id="F8N6R8"/>
<gene>
    <name evidence="3" type="ORF">Premu_1900</name>
</gene>
<reference evidence="4" key="1">
    <citation type="journal article" date="2011" name="Stand. Genomic Sci.">
        <title>Non-contiguous finished genome sequence of the opportunistic oral pathogen Prevotella multisaccharivorax type strain (PPPA20).</title>
        <authorList>
            <person name="Pati A."/>
            <person name="Gronow S."/>
            <person name="Lu M."/>
            <person name="Lapidus A."/>
            <person name="Nolan M."/>
            <person name="Lucas S."/>
            <person name="Hammon N."/>
            <person name="Deshpande S."/>
            <person name="Cheng J.F."/>
            <person name="Tapia R."/>
            <person name="Han C."/>
            <person name="Goodwin L."/>
            <person name="Pitluck S."/>
            <person name="Liolios K."/>
            <person name="Pagani I."/>
            <person name="Mavromatis K."/>
            <person name="Mikhailova N."/>
            <person name="Huntemann M."/>
            <person name="Chen A."/>
            <person name="Palaniappan K."/>
            <person name="Land M."/>
            <person name="Hauser L."/>
            <person name="Detter J.C."/>
            <person name="Brambilla E.M."/>
            <person name="Rohde M."/>
            <person name="Goker M."/>
            <person name="Woyke T."/>
            <person name="Bristow J."/>
            <person name="Eisen J.A."/>
            <person name="Markowitz V."/>
            <person name="Hugenholtz P."/>
            <person name="Kyrpides N.C."/>
            <person name="Klenk H.P."/>
            <person name="Ivanova N."/>
        </authorList>
    </citation>
    <scope>NUCLEOTIDE SEQUENCE [LARGE SCALE GENOMIC DNA]</scope>
    <source>
        <strain evidence="4">DSM 17128</strain>
    </source>
</reference>
<accession>F8N6R8</accession>
<dbReference type="eggNOG" id="COG3039">
    <property type="taxonomic scope" value="Bacteria"/>
</dbReference>
<dbReference type="STRING" id="688246.Premu_1900"/>
<evidence type="ECO:0000313" key="3">
    <source>
        <dbReference type="EMBL" id="EGN57303.1"/>
    </source>
</evidence>
<dbReference type="Pfam" id="PF05598">
    <property type="entry name" value="DUF772"/>
    <property type="match status" value="1"/>
</dbReference>
<protein>
    <submittedName>
        <fullName evidence="3">Transposase</fullName>
    </submittedName>
</protein>
<dbReference type="InterPro" id="IPR008490">
    <property type="entry name" value="Transposase_InsH_N"/>
</dbReference>
<dbReference type="HOGENOM" id="CLU_040038_5_1_10"/>
<organism evidence="3 4">
    <name type="scientific">Hallella multisaccharivorax DSM 17128</name>
    <dbReference type="NCBI Taxonomy" id="688246"/>
    <lineage>
        <taxon>Bacteria</taxon>
        <taxon>Pseudomonadati</taxon>
        <taxon>Bacteroidota</taxon>
        <taxon>Bacteroidia</taxon>
        <taxon>Bacteroidales</taxon>
        <taxon>Prevotellaceae</taxon>
        <taxon>Hallella</taxon>
    </lineage>
</organism>
<feature type="region of interest" description="Disordered" evidence="1">
    <location>
        <begin position="114"/>
        <end position="148"/>
    </location>
</feature>
<sequence>MTPDMFQSSFEDLDKHNRWVVLGDMLPWAALEKVYNSKLHNDERGAGNKPARMVIGAMVIKHKLNLSDEETIQIIRENPYMQYMCGLSELTDKPIFDPSLFVTVRKRISEEEINEMTTKLLKDEQRRKAEAEKNKKTGQDRNTPGDKL</sequence>
<feature type="compositionally biased region" description="Basic and acidic residues" evidence="1">
    <location>
        <begin position="120"/>
        <end position="148"/>
    </location>
</feature>
<evidence type="ECO:0000259" key="2">
    <source>
        <dbReference type="Pfam" id="PF05598"/>
    </source>
</evidence>
<proteinExistence type="predicted"/>
<dbReference type="Proteomes" id="UP000002772">
    <property type="component" value="Unassembled WGS sequence"/>
</dbReference>
<evidence type="ECO:0000256" key="1">
    <source>
        <dbReference type="SAM" id="MobiDB-lite"/>
    </source>
</evidence>
<evidence type="ECO:0000313" key="4">
    <source>
        <dbReference type="Proteomes" id="UP000002772"/>
    </source>
</evidence>
<name>F8N6R8_9BACT</name>
<feature type="domain" description="Transposase InsH N-terminal" evidence="2">
    <location>
        <begin position="12"/>
        <end position="107"/>
    </location>
</feature>
<keyword evidence="4" id="KW-1185">Reference proteome</keyword>
<dbReference type="EMBL" id="GL945017">
    <property type="protein sequence ID" value="EGN57303.1"/>
    <property type="molecule type" value="Genomic_DNA"/>
</dbReference>